<dbReference type="OrthoDB" id="9773807at2"/>
<evidence type="ECO:0000313" key="3">
    <source>
        <dbReference type="Proteomes" id="UP000193224"/>
    </source>
</evidence>
<sequence length="209" mass="23300">MSQFSKDFQNDLQNLMRWRRDVRRFRKDVVDEALLVQCLDTFLLAPSVGLSEPWRIVRVESDSVRSAALENFKTANAGALAGYHGDKAKLYSGLKLTGMQEAPVQLAIYCAEDTDKGAGLGAATMPETRRYSVVGAITHFWLAARARGLGVGWVSILDPDQLSRTLNTPESWRLVAYLCVGWPEEDSRTPELETAGWESRRGALPVEVR</sequence>
<evidence type="ECO:0000259" key="1">
    <source>
        <dbReference type="Pfam" id="PF00881"/>
    </source>
</evidence>
<dbReference type="InterPro" id="IPR000415">
    <property type="entry name" value="Nitroreductase-like"/>
</dbReference>
<keyword evidence="2" id="KW-0560">Oxidoreductase</keyword>
<evidence type="ECO:0000313" key="2">
    <source>
        <dbReference type="EMBL" id="SMC11551.1"/>
    </source>
</evidence>
<keyword evidence="3" id="KW-1185">Reference proteome</keyword>
<feature type="domain" description="Nitroreductase" evidence="1">
    <location>
        <begin position="17"/>
        <end position="182"/>
    </location>
</feature>
<dbReference type="Proteomes" id="UP000193224">
    <property type="component" value="Unassembled WGS sequence"/>
</dbReference>
<dbReference type="Pfam" id="PF00881">
    <property type="entry name" value="Nitroreductase"/>
    <property type="match status" value="1"/>
</dbReference>
<protein>
    <submittedName>
        <fullName evidence="2">5,6-dimethylbenzimidazole synthase</fullName>
        <ecNumber evidence="2">1.13.11.79</ecNumber>
    </submittedName>
</protein>
<dbReference type="PANTHER" id="PTHR23026">
    <property type="entry name" value="NADPH NITROREDUCTASE"/>
    <property type="match status" value="1"/>
</dbReference>
<reference evidence="2 3" key="1">
    <citation type="submission" date="2017-03" db="EMBL/GenBank/DDBJ databases">
        <authorList>
            <person name="Afonso C.L."/>
            <person name="Miller P.J."/>
            <person name="Scott M.A."/>
            <person name="Spackman E."/>
            <person name="Goraichik I."/>
            <person name="Dimitrov K.M."/>
            <person name="Suarez D.L."/>
            <person name="Swayne D.E."/>
        </authorList>
    </citation>
    <scope>NUCLEOTIDE SEQUENCE [LARGE SCALE GENOMIC DNA]</scope>
    <source>
        <strain evidence="2 3">CECT 7745</strain>
    </source>
</reference>
<dbReference type="PANTHER" id="PTHR23026:SF123">
    <property type="entry name" value="NAD(P)H NITROREDUCTASE RV3131-RELATED"/>
    <property type="match status" value="1"/>
</dbReference>
<dbReference type="GO" id="GO:0102919">
    <property type="term" value="F:5,6-dimethylbenzimidazole synthase activity"/>
    <property type="evidence" value="ECO:0007669"/>
    <property type="project" value="UniProtKB-EC"/>
</dbReference>
<dbReference type="InterPro" id="IPR012825">
    <property type="entry name" value="BluB"/>
</dbReference>
<dbReference type="InterPro" id="IPR050627">
    <property type="entry name" value="Nitroreductase/BluB"/>
</dbReference>
<name>A0A1X7BPN6_9RHOB</name>
<accession>A0A1X7BPN6</accession>
<proteinExistence type="predicted"/>
<dbReference type="NCBIfam" id="TIGR02476">
    <property type="entry name" value="BluB"/>
    <property type="match status" value="1"/>
</dbReference>
<dbReference type="RefSeq" id="WP_085799485.1">
    <property type="nucleotide sequence ID" value="NZ_FWXB01000003.1"/>
</dbReference>
<dbReference type="SUPFAM" id="SSF55469">
    <property type="entry name" value="FMN-dependent nitroreductase-like"/>
    <property type="match status" value="1"/>
</dbReference>
<dbReference type="InterPro" id="IPR029479">
    <property type="entry name" value="Nitroreductase"/>
</dbReference>
<gene>
    <name evidence="2" type="ORF">ROA7745_01365</name>
</gene>
<dbReference type="EC" id="1.13.11.79" evidence="2"/>
<dbReference type="EMBL" id="FWXB01000003">
    <property type="protein sequence ID" value="SMC11551.1"/>
    <property type="molecule type" value="Genomic_DNA"/>
</dbReference>
<dbReference type="AlphaFoldDB" id="A0A1X7BPN6"/>
<dbReference type="Gene3D" id="3.40.109.10">
    <property type="entry name" value="NADH Oxidase"/>
    <property type="match status" value="1"/>
</dbReference>
<organism evidence="2 3">
    <name type="scientific">Roseovarius aestuarii</name>
    <dbReference type="NCBI Taxonomy" id="475083"/>
    <lineage>
        <taxon>Bacteria</taxon>
        <taxon>Pseudomonadati</taxon>
        <taxon>Pseudomonadota</taxon>
        <taxon>Alphaproteobacteria</taxon>
        <taxon>Rhodobacterales</taxon>
        <taxon>Roseobacteraceae</taxon>
        <taxon>Roseovarius</taxon>
    </lineage>
</organism>